<evidence type="ECO:0000313" key="1">
    <source>
        <dbReference type="EMBL" id="MFC0313961.1"/>
    </source>
</evidence>
<proteinExistence type="predicted"/>
<dbReference type="Gene3D" id="2.60.120.10">
    <property type="entry name" value="Jelly Rolls"/>
    <property type="match status" value="1"/>
</dbReference>
<dbReference type="InterPro" id="IPR011051">
    <property type="entry name" value="RmlC_Cupin_sf"/>
</dbReference>
<dbReference type="Proteomes" id="UP001589783">
    <property type="component" value="Unassembled WGS sequence"/>
</dbReference>
<sequence length="110" mass="11724">MTLTNLSELSDELLSAAHSARSGRSARTVRGHSDHRLRHTVIALAAGHDLADHESPGEATLQVLVGTVRLTVPDDPDELELHTGDLVDIPRVRHGLSADTDAVVLLTVAL</sequence>
<dbReference type="PANTHER" id="PTHR37694">
    <property type="entry name" value="SLR8022 PROTEIN"/>
    <property type="match status" value="1"/>
</dbReference>
<protein>
    <submittedName>
        <fullName evidence="1">Cupin</fullName>
    </submittedName>
</protein>
<evidence type="ECO:0000313" key="2">
    <source>
        <dbReference type="Proteomes" id="UP001589783"/>
    </source>
</evidence>
<dbReference type="InterPro" id="IPR014710">
    <property type="entry name" value="RmlC-like_jellyroll"/>
</dbReference>
<dbReference type="SUPFAM" id="SSF51182">
    <property type="entry name" value="RmlC-like cupins"/>
    <property type="match status" value="1"/>
</dbReference>
<comment type="caution">
    <text evidence="1">The sequence shown here is derived from an EMBL/GenBank/DDBJ whole genome shotgun (WGS) entry which is preliminary data.</text>
</comment>
<reference evidence="1 2" key="1">
    <citation type="submission" date="2024-09" db="EMBL/GenBank/DDBJ databases">
        <authorList>
            <person name="Sun Q."/>
            <person name="Mori K."/>
        </authorList>
    </citation>
    <scope>NUCLEOTIDE SEQUENCE [LARGE SCALE GENOMIC DNA]</scope>
    <source>
        <strain evidence="1 2">CCM 7957</strain>
    </source>
</reference>
<dbReference type="RefSeq" id="WP_382361128.1">
    <property type="nucleotide sequence ID" value="NZ_JBHLWV010000012.1"/>
</dbReference>
<keyword evidence="2" id="KW-1185">Reference proteome</keyword>
<dbReference type="EMBL" id="JBHLWV010000012">
    <property type="protein sequence ID" value="MFC0313961.1"/>
    <property type="molecule type" value="Genomic_DNA"/>
</dbReference>
<name>A0ABV6H5E1_9ACTN</name>
<organism evidence="1 2">
    <name type="scientific">Gordonia phosphorivorans</name>
    <dbReference type="NCBI Taxonomy" id="1056982"/>
    <lineage>
        <taxon>Bacteria</taxon>
        <taxon>Bacillati</taxon>
        <taxon>Actinomycetota</taxon>
        <taxon>Actinomycetes</taxon>
        <taxon>Mycobacteriales</taxon>
        <taxon>Gordoniaceae</taxon>
        <taxon>Gordonia</taxon>
    </lineage>
</organism>
<accession>A0ABV6H5E1</accession>
<dbReference type="PANTHER" id="PTHR37694:SF1">
    <property type="entry name" value="SLR8022 PROTEIN"/>
    <property type="match status" value="1"/>
</dbReference>
<gene>
    <name evidence="1" type="ORF">ACFFJD_03715</name>
</gene>